<feature type="region of interest" description="Disordered" evidence="2">
    <location>
        <begin position="136"/>
        <end position="165"/>
    </location>
</feature>
<dbReference type="CDD" id="cd16964">
    <property type="entry name" value="YqgF"/>
    <property type="match status" value="1"/>
</dbReference>
<dbReference type="STRING" id="1619308.B5808_09425"/>
<dbReference type="GO" id="GO:0005829">
    <property type="term" value="C:cytosol"/>
    <property type="evidence" value="ECO:0007669"/>
    <property type="project" value="TreeGrafter"/>
</dbReference>
<dbReference type="EMBL" id="CP020715">
    <property type="protein sequence ID" value="ARJ05416.1"/>
    <property type="molecule type" value="Genomic_DNA"/>
</dbReference>
<comment type="subcellular location">
    <subcellularLocation>
        <location evidence="1">Cytoplasm</location>
    </subcellularLocation>
</comment>
<dbReference type="NCBIfam" id="TIGR00250">
    <property type="entry name" value="RNAse_H_YqgF"/>
    <property type="match status" value="1"/>
</dbReference>
<dbReference type="RefSeq" id="WP_085019554.1">
    <property type="nucleotide sequence ID" value="NZ_BMHD01000001.1"/>
</dbReference>
<dbReference type="InterPro" id="IPR012337">
    <property type="entry name" value="RNaseH-like_sf"/>
</dbReference>
<keyword evidence="4" id="KW-1185">Reference proteome</keyword>
<dbReference type="AlphaFoldDB" id="A0A1X9LJN3"/>
<dbReference type="EC" id="3.1.-.-" evidence="1"/>
<dbReference type="GO" id="GO:0016788">
    <property type="term" value="F:hydrolase activity, acting on ester bonds"/>
    <property type="evidence" value="ECO:0007669"/>
    <property type="project" value="UniProtKB-UniRule"/>
</dbReference>
<gene>
    <name evidence="3" type="ORF">B5808_09425</name>
</gene>
<sequence>MRTGVRLGVDVGRARIGLARTDPHAMLATPVETVRRADDGSDLARIAAVIAELEPIEIVVGLPLSMSGAETASTTDSREFAARLAALGDVPVRLVDERLTTVSAQSALHRSGRTTRSSRQVIDQVAAVILVQHAIDAERSTGSPPGSLVPASPQTPSPTPEDRTP</sequence>
<dbReference type="PANTHER" id="PTHR33317">
    <property type="entry name" value="POLYNUCLEOTIDYL TRANSFERASE, RIBONUCLEASE H-LIKE SUPERFAMILY PROTEIN"/>
    <property type="match status" value="1"/>
</dbReference>
<dbReference type="InterPro" id="IPR037027">
    <property type="entry name" value="YqgF/RNaseH-like_dom_sf"/>
</dbReference>
<evidence type="ECO:0000256" key="1">
    <source>
        <dbReference type="HAMAP-Rule" id="MF_00651"/>
    </source>
</evidence>
<dbReference type="Proteomes" id="UP000192775">
    <property type="component" value="Chromosome"/>
</dbReference>
<proteinExistence type="inferred from homology"/>
<evidence type="ECO:0000313" key="3">
    <source>
        <dbReference type="EMBL" id="ARJ05416.1"/>
    </source>
</evidence>
<keyword evidence="1" id="KW-0378">Hydrolase</keyword>
<evidence type="ECO:0000256" key="2">
    <source>
        <dbReference type="SAM" id="MobiDB-lite"/>
    </source>
</evidence>
<name>A0A1X9LJN3_9MICO</name>
<dbReference type="Gene3D" id="3.30.420.140">
    <property type="entry name" value="YqgF/RNase H-like domain"/>
    <property type="match status" value="1"/>
</dbReference>
<keyword evidence="1" id="KW-0963">Cytoplasm</keyword>
<evidence type="ECO:0000313" key="4">
    <source>
        <dbReference type="Proteomes" id="UP000192775"/>
    </source>
</evidence>
<comment type="function">
    <text evidence="1">Could be a nuclease involved in processing of the 5'-end of pre-16S rRNA.</text>
</comment>
<accession>A0A1X9LJN3</accession>
<protein>
    <recommendedName>
        <fullName evidence="1">Putative pre-16S rRNA nuclease</fullName>
        <ecNumber evidence="1">3.1.-.-</ecNumber>
    </recommendedName>
</protein>
<dbReference type="Pfam" id="PF03652">
    <property type="entry name" value="RuvX"/>
    <property type="match status" value="1"/>
</dbReference>
<organism evidence="3 4">
    <name type="scientific">Cnuibacter physcomitrellae</name>
    <dbReference type="NCBI Taxonomy" id="1619308"/>
    <lineage>
        <taxon>Bacteria</taxon>
        <taxon>Bacillati</taxon>
        <taxon>Actinomycetota</taxon>
        <taxon>Actinomycetes</taxon>
        <taxon>Micrococcales</taxon>
        <taxon>Microbacteriaceae</taxon>
        <taxon>Cnuibacter</taxon>
    </lineage>
</organism>
<dbReference type="GO" id="GO:0000967">
    <property type="term" value="P:rRNA 5'-end processing"/>
    <property type="evidence" value="ECO:0007669"/>
    <property type="project" value="UniProtKB-UniRule"/>
</dbReference>
<dbReference type="GO" id="GO:0004518">
    <property type="term" value="F:nuclease activity"/>
    <property type="evidence" value="ECO:0007669"/>
    <property type="project" value="UniProtKB-KW"/>
</dbReference>
<keyword evidence="1" id="KW-0690">Ribosome biogenesis</keyword>
<dbReference type="PANTHER" id="PTHR33317:SF4">
    <property type="entry name" value="POLYNUCLEOTIDYL TRANSFERASE, RIBONUCLEASE H-LIKE SUPERFAMILY PROTEIN"/>
    <property type="match status" value="1"/>
</dbReference>
<comment type="similarity">
    <text evidence="1">Belongs to the YqgF HJR family.</text>
</comment>
<dbReference type="HAMAP" id="MF_00651">
    <property type="entry name" value="Nuclease_YqgF"/>
    <property type="match status" value="1"/>
</dbReference>
<reference evidence="3 4" key="1">
    <citation type="submission" date="2017-04" db="EMBL/GenBank/DDBJ databases">
        <authorList>
            <person name="Afonso C.L."/>
            <person name="Miller P.J."/>
            <person name="Scott M.A."/>
            <person name="Spackman E."/>
            <person name="Goraichik I."/>
            <person name="Dimitrov K.M."/>
            <person name="Suarez D.L."/>
            <person name="Swayne D.E."/>
        </authorList>
    </citation>
    <scope>NUCLEOTIDE SEQUENCE [LARGE SCALE GENOMIC DNA]</scope>
    <source>
        <strain evidence="4">XA(T)</strain>
    </source>
</reference>
<dbReference type="SUPFAM" id="SSF53098">
    <property type="entry name" value="Ribonuclease H-like"/>
    <property type="match status" value="1"/>
</dbReference>
<keyword evidence="1" id="KW-0540">Nuclease</keyword>
<dbReference type="InterPro" id="IPR006641">
    <property type="entry name" value="YqgF/RNaseH-like_dom"/>
</dbReference>
<dbReference type="SMART" id="SM00732">
    <property type="entry name" value="YqgFc"/>
    <property type="match status" value="1"/>
</dbReference>
<dbReference type="KEGG" id="cphy:B5808_09425"/>
<dbReference type="InterPro" id="IPR005227">
    <property type="entry name" value="YqgF"/>
</dbReference>